<evidence type="ECO:0000313" key="6">
    <source>
        <dbReference type="EMBL" id="HEB13936.1"/>
    </source>
</evidence>
<dbReference type="HAMAP" id="MF_01363">
    <property type="entry name" value="Ribosomal_bL21"/>
    <property type="match status" value="1"/>
</dbReference>
<accession>A0A7C1SV44</accession>
<dbReference type="NCBIfam" id="TIGR00061">
    <property type="entry name" value="L21"/>
    <property type="match status" value="1"/>
</dbReference>
<dbReference type="EMBL" id="DRHH01000033">
    <property type="protein sequence ID" value="HEB13936.1"/>
    <property type="molecule type" value="Genomic_DNA"/>
</dbReference>
<reference evidence="6" key="1">
    <citation type="journal article" date="2020" name="mSystems">
        <title>Genome- and Community-Level Interaction Insights into Carbon Utilization and Element Cycling Functions of Hydrothermarchaeota in Hydrothermal Sediment.</title>
        <authorList>
            <person name="Zhou Z."/>
            <person name="Liu Y."/>
            <person name="Xu W."/>
            <person name="Pan J."/>
            <person name="Luo Z.H."/>
            <person name="Li M."/>
        </authorList>
    </citation>
    <scope>NUCLEOTIDE SEQUENCE [LARGE SCALE GENOMIC DNA]</scope>
    <source>
        <strain evidence="6">HyVt-365</strain>
    </source>
</reference>
<dbReference type="GO" id="GO:0005840">
    <property type="term" value="C:ribosome"/>
    <property type="evidence" value="ECO:0007669"/>
    <property type="project" value="UniProtKB-KW"/>
</dbReference>
<evidence type="ECO:0000256" key="2">
    <source>
        <dbReference type="ARBA" id="ARBA00023274"/>
    </source>
</evidence>
<comment type="caution">
    <text evidence="6">The sequence shown here is derived from an EMBL/GenBank/DDBJ whole genome shotgun (WGS) entry which is preliminary data.</text>
</comment>
<dbReference type="GO" id="GO:0006412">
    <property type="term" value="P:translation"/>
    <property type="evidence" value="ECO:0007669"/>
    <property type="project" value="UniProtKB-UniRule"/>
</dbReference>
<dbReference type="InterPro" id="IPR028909">
    <property type="entry name" value="bL21-like"/>
</dbReference>
<comment type="similarity">
    <text evidence="3 4">Belongs to the bacterial ribosomal protein bL21 family.</text>
</comment>
<feature type="region of interest" description="Disordered" evidence="5">
    <location>
        <begin position="1"/>
        <end position="21"/>
    </location>
</feature>
<evidence type="ECO:0000256" key="4">
    <source>
        <dbReference type="RuleBase" id="RU000562"/>
    </source>
</evidence>
<dbReference type="GO" id="GO:0019843">
    <property type="term" value="F:rRNA binding"/>
    <property type="evidence" value="ECO:0007669"/>
    <property type="project" value="UniProtKB-UniRule"/>
</dbReference>
<dbReference type="Pfam" id="PF00829">
    <property type="entry name" value="Ribosomal_L21p"/>
    <property type="match status" value="1"/>
</dbReference>
<gene>
    <name evidence="3 6" type="primary">rplU</name>
    <name evidence="6" type="ORF">ENI09_00790</name>
</gene>
<dbReference type="Proteomes" id="UP000885744">
    <property type="component" value="Unassembled WGS sequence"/>
</dbReference>
<dbReference type="GO" id="GO:0005737">
    <property type="term" value="C:cytoplasm"/>
    <property type="evidence" value="ECO:0007669"/>
    <property type="project" value="UniProtKB-ARBA"/>
</dbReference>
<dbReference type="AlphaFoldDB" id="A0A7C1SV44"/>
<keyword evidence="3 4" id="KW-0699">rRNA-binding</keyword>
<comment type="function">
    <text evidence="3 4">This protein binds to 23S rRNA in the presence of protein L20.</text>
</comment>
<dbReference type="GO" id="GO:0003735">
    <property type="term" value="F:structural constituent of ribosome"/>
    <property type="evidence" value="ECO:0007669"/>
    <property type="project" value="InterPro"/>
</dbReference>
<sequence length="120" mass="13657">MVEKKVKKAPARKPRQPKKQKELTDMLAVIKLGGRQHLVKEGTELEVHRLDAKKGSKTKVEAAVLRPKITKGSVTYKILEHKRGPKIDVMTYKAKARYRRKKGFRADLSQVKVESISVGR</sequence>
<keyword evidence="1 3" id="KW-0689">Ribosomal protein</keyword>
<evidence type="ECO:0000256" key="1">
    <source>
        <dbReference type="ARBA" id="ARBA00022980"/>
    </source>
</evidence>
<name>A0A7C1SV44_UNCKA</name>
<keyword evidence="3 4" id="KW-0694">RNA-binding</keyword>
<dbReference type="InterPro" id="IPR001787">
    <property type="entry name" value="Ribosomal_bL21"/>
</dbReference>
<keyword evidence="2 3" id="KW-0687">Ribonucleoprotein</keyword>
<evidence type="ECO:0000256" key="5">
    <source>
        <dbReference type="SAM" id="MobiDB-lite"/>
    </source>
</evidence>
<comment type="subunit">
    <text evidence="3">Part of the 50S ribosomal subunit. Contacts protein L20.</text>
</comment>
<evidence type="ECO:0000256" key="3">
    <source>
        <dbReference type="HAMAP-Rule" id="MF_01363"/>
    </source>
</evidence>
<dbReference type="InterPro" id="IPR036164">
    <property type="entry name" value="bL21-like_sf"/>
</dbReference>
<proteinExistence type="inferred from homology"/>
<dbReference type="GO" id="GO:1990904">
    <property type="term" value="C:ribonucleoprotein complex"/>
    <property type="evidence" value="ECO:0007669"/>
    <property type="project" value="UniProtKB-KW"/>
</dbReference>
<dbReference type="SUPFAM" id="SSF141091">
    <property type="entry name" value="L21p-like"/>
    <property type="match status" value="1"/>
</dbReference>
<organism evidence="6">
    <name type="scientific">candidate division WWE3 bacterium</name>
    <dbReference type="NCBI Taxonomy" id="2053526"/>
    <lineage>
        <taxon>Bacteria</taxon>
        <taxon>Katanobacteria</taxon>
    </lineage>
</organism>
<protein>
    <recommendedName>
        <fullName evidence="3">Large ribosomal subunit protein bL21</fullName>
    </recommendedName>
</protein>
<feature type="compositionally biased region" description="Basic residues" evidence="5">
    <location>
        <begin position="1"/>
        <end position="18"/>
    </location>
</feature>